<dbReference type="Gene3D" id="3.40.220.10">
    <property type="entry name" value="Leucine Aminopeptidase, subunit E, domain 1"/>
    <property type="match status" value="1"/>
</dbReference>
<name>A0A0J9XIY8_GEOCN</name>
<keyword evidence="2" id="KW-1185">Reference proteome</keyword>
<dbReference type="InterPro" id="IPR043472">
    <property type="entry name" value="Macro_dom-like"/>
</dbReference>
<organism evidence="1 2">
    <name type="scientific">Geotrichum candidum</name>
    <name type="common">Oospora lactis</name>
    <name type="synonym">Dipodascus geotrichum</name>
    <dbReference type="NCBI Taxonomy" id="1173061"/>
    <lineage>
        <taxon>Eukaryota</taxon>
        <taxon>Fungi</taxon>
        <taxon>Dikarya</taxon>
        <taxon>Ascomycota</taxon>
        <taxon>Saccharomycotina</taxon>
        <taxon>Dipodascomycetes</taxon>
        <taxon>Dipodascales</taxon>
        <taxon>Dipodascaceae</taxon>
        <taxon>Geotrichum</taxon>
    </lineage>
</organism>
<dbReference type="SUPFAM" id="SSF52949">
    <property type="entry name" value="Macro domain-like"/>
    <property type="match status" value="1"/>
</dbReference>
<comment type="caution">
    <text evidence="1">The sequence shown here is derived from an EMBL/GenBank/DDBJ whole genome shotgun (WGS) entry which is preliminary data.</text>
</comment>
<accession>A0A0J9XIY8</accession>
<evidence type="ECO:0000313" key="1">
    <source>
        <dbReference type="EMBL" id="CDO57576.1"/>
    </source>
</evidence>
<protein>
    <submittedName>
        <fullName evidence="1">Uncharacterized protein</fullName>
    </submittedName>
</protein>
<sequence>MPIHYITTTSIFSVPRKSVLVVSVDCSGSTFRGPATTIQAQLLEQFPHVCETYGSHCQSHLPSQLMGTSLLIQEQNYWIALLFTHNTRDHIDTNVVVNTTRTAVIDLIRKLHSHSFICTLVPGDEYFPTLHLERLNMDVIHWKYSESALATVPFNFHVYNF</sequence>
<proteinExistence type="predicted"/>
<evidence type="ECO:0000313" key="2">
    <source>
        <dbReference type="Proteomes" id="UP000242525"/>
    </source>
</evidence>
<dbReference type="Proteomes" id="UP000242525">
    <property type="component" value="Unassembled WGS sequence"/>
</dbReference>
<dbReference type="AlphaFoldDB" id="A0A0J9XIY8"/>
<reference evidence="1" key="1">
    <citation type="submission" date="2014-03" db="EMBL/GenBank/DDBJ databases">
        <authorList>
            <person name="Casaregola S."/>
        </authorList>
    </citation>
    <scope>NUCLEOTIDE SEQUENCE [LARGE SCALE GENOMIC DNA]</scope>
    <source>
        <strain evidence="1">CLIB 918</strain>
    </source>
</reference>
<dbReference type="EMBL" id="CCBN010000023">
    <property type="protein sequence ID" value="CDO57576.1"/>
    <property type="molecule type" value="Genomic_DNA"/>
</dbReference>
<gene>
    <name evidence="1" type="ORF">BN980_GECA23s00340g</name>
</gene>